<dbReference type="Pfam" id="PF22633">
    <property type="entry name" value="F5_F8_type_C_2"/>
    <property type="match status" value="1"/>
</dbReference>
<dbReference type="Pfam" id="PF00059">
    <property type="entry name" value="Lectin_C"/>
    <property type="match status" value="1"/>
</dbReference>
<keyword evidence="8" id="KW-1185">Reference proteome</keyword>
<feature type="domain" description="C-type lectin" evidence="6">
    <location>
        <begin position="135"/>
        <end position="217"/>
    </location>
</feature>
<proteinExistence type="predicted"/>
<dbReference type="InterPro" id="IPR011990">
    <property type="entry name" value="TPR-like_helical_dom_sf"/>
</dbReference>
<keyword evidence="2" id="KW-0106">Calcium</keyword>
<evidence type="ECO:0000313" key="8">
    <source>
        <dbReference type="Proteomes" id="UP001219934"/>
    </source>
</evidence>
<dbReference type="SUPFAM" id="SSF56436">
    <property type="entry name" value="C-type lectin-like"/>
    <property type="match status" value="1"/>
</dbReference>
<name>A0AAD6AU13_9TELE</name>
<dbReference type="PROSITE" id="PS50041">
    <property type="entry name" value="C_TYPE_LECTIN_2"/>
    <property type="match status" value="1"/>
</dbReference>
<evidence type="ECO:0000259" key="6">
    <source>
        <dbReference type="PROSITE" id="PS50041"/>
    </source>
</evidence>
<dbReference type="InterPro" id="IPR016187">
    <property type="entry name" value="CTDL_fold"/>
</dbReference>
<evidence type="ECO:0000256" key="4">
    <source>
        <dbReference type="PROSITE-ProRule" id="PRU00339"/>
    </source>
</evidence>
<dbReference type="InterPro" id="IPR001304">
    <property type="entry name" value="C-type_lectin-like"/>
</dbReference>
<dbReference type="SMART" id="SM00607">
    <property type="entry name" value="FTP"/>
    <property type="match status" value="1"/>
</dbReference>
<keyword evidence="5" id="KW-0732">Signal</keyword>
<evidence type="ECO:0000256" key="3">
    <source>
        <dbReference type="ARBA" id="ARBA00023157"/>
    </source>
</evidence>
<dbReference type="GO" id="GO:0046872">
    <property type="term" value="F:metal ion binding"/>
    <property type="evidence" value="ECO:0007669"/>
    <property type="project" value="UniProtKB-KW"/>
</dbReference>
<accession>A0AAD6AU13</accession>
<dbReference type="Gene3D" id="3.10.100.10">
    <property type="entry name" value="Mannose-Binding Protein A, subunit A"/>
    <property type="match status" value="1"/>
</dbReference>
<dbReference type="InterPro" id="IPR041404">
    <property type="entry name" value="DUF5588"/>
</dbReference>
<sequence>MLWSLLFFSLIASFNTESIQLNGTETNQSSIYEDDNKLKYTSDRAVDGDVEICANTMKEMNSWWRIDLMGVYRISSIQIFNKRFETIGNFQLCNWNNFTSNGNVSGRYITVIYPKEAPLVLCEVKINGTKEESPFVLIQENKTWEEALSYCRAQNMDLASILDANTQTLVVLEAMKATTDFVWLGLGHICILDFWFWVNDHCLTFEYWAPESGTDVCDWFCESSALCTDDPLEKQKVYKFRGDLALKQGNYQKALDVYSSCLELNSANNLTIRRDVLEGMARCCTELGQRDRALHLTDLLSKDASNTCHLISILLLKVRIYQHFGALASRMSCLQQLCILLPFNPWHWFNLGQMCLELLDSNRTSGSCSLQSCEPAEKRQNDGDIQEQEEEAAELDGDRVWLKACTCFIRTRLLLRFLRQQQSSFVLQRTESTLQTTDEVLQRLKPKETTLQTLTQVVSEDLIPDKMREDSQDGESLSSVCLQSFKERWWNKILLTGVLETDGRPQTQTHTEN</sequence>
<dbReference type="PANTHER" id="PTHR31919:SF1">
    <property type="entry name" value="ZINC FINGERS AND HOMEOBOXES PROTEIN 1, ISOFORM 2"/>
    <property type="match status" value="1"/>
</dbReference>
<dbReference type="Gene3D" id="2.60.120.260">
    <property type="entry name" value="Galactose-binding domain-like"/>
    <property type="match status" value="1"/>
</dbReference>
<dbReference type="SUPFAM" id="SSF48452">
    <property type="entry name" value="TPR-like"/>
    <property type="match status" value="1"/>
</dbReference>
<reference evidence="7" key="1">
    <citation type="submission" date="2022-11" db="EMBL/GenBank/DDBJ databases">
        <title>Chromosome-level genome of Pogonophryne albipinna.</title>
        <authorList>
            <person name="Jo E."/>
        </authorList>
    </citation>
    <scope>NUCLEOTIDE SEQUENCE</scope>
    <source>
        <strain evidence="7">SGF0006</strain>
        <tissue evidence="7">Muscle</tissue>
    </source>
</reference>
<dbReference type="InterPro" id="IPR006585">
    <property type="entry name" value="FTP1"/>
</dbReference>
<dbReference type="EMBL" id="JAPTMU010000015">
    <property type="protein sequence ID" value="KAJ4930999.1"/>
    <property type="molecule type" value="Genomic_DNA"/>
</dbReference>
<evidence type="ECO:0000256" key="2">
    <source>
        <dbReference type="ARBA" id="ARBA00022837"/>
    </source>
</evidence>
<gene>
    <name evidence="7" type="ORF">JOQ06_025300</name>
</gene>
<feature type="signal peptide" evidence="5">
    <location>
        <begin position="1"/>
        <end position="16"/>
    </location>
</feature>
<evidence type="ECO:0000256" key="1">
    <source>
        <dbReference type="ARBA" id="ARBA00022723"/>
    </source>
</evidence>
<dbReference type="InterPro" id="IPR008979">
    <property type="entry name" value="Galactose-bd-like_sf"/>
</dbReference>
<dbReference type="Gene3D" id="1.25.40.10">
    <property type="entry name" value="Tetratricopeptide repeat domain"/>
    <property type="match status" value="1"/>
</dbReference>
<keyword evidence="1" id="KW-0479">Metal-binding</keyword>
<dbReference type="SUPFAM" id="SSF49785">
    <property type="entry name" value="Galactose-binding domain-like"/>
    <property type="match status" value="1"/>
</dbReference>
<dbReference type="Proteomes" id="UP001219934">
    <property type="component" value="Unassembled WGS sequence"/>
</dbReference>
<dbReference type="InterPro" id="IPR019734">
    <property type="entry name" value="TPR_rpt"/>
</dbReference>
<feature type="repeat" description="TPR" evidence="4">
    <location>
        <begin position="235"/>
        <end position="268"/>
    </location>
</feature>
<dbReference type="PROSITE" id="PS50005">
    <property type="entry name" value="TPR"/>
    <property type="match status" value="1"/>
</dbReference>
<dbReference type="PANTHER" id="PTHR31919">
    <property type="entry name" value="ZINC FINGERS AND HOMEOBOXES PROTEIN 1, ISOFORM 2"/>
    <property type="match status" value="1"/>
</dbReference>
<evidence type="ECO:0000313" key="7">
    <source>
        <dbReference type="EMBL" id="KAJ4930999.1"/>
    </source>
</evidence>
<keyword evidence="4" id="KW-0802">TPR repeat</keyword>
<feature type="chain" id="PRO_5042020832" description="C-type lectin domain-containing protein" evidence="5">
    <location>
        <begin position="17"/>
        <end position="513"/>
    </location>
</feature>
<keyword evidence="3" id="KW-1015">Disulfide bond</keyword>
<organism evidence="7 8">
    <name type="scientific">Pogonophryne albipinna</name>
    <dbReference type="NCBI Taxonomy" id="1090488"/>
    <lineage>
        <taxon>Eukaryota</taxon>
        <taxon>Metazoa</taxon>
        <taxon>Chordata</taxon>
        <taxon>Craniata</taxon>
        <taxon>Vertebrata</taxon>
        <taxon>Euteleostomi</taxon>
        <taxon>Actinopterygii</taxon>
        <taxon>Neopterygii</taxon>
        <taxon>Teleostei</taxon>
        <taxon>Neoteleostei</taxon>
        <taxon>Acanthomorphata</taxon>
        <taxon>Eupercaria</taxon>
        <taxon>Perciformes</taxon>
        <taxon>Notothenioidei</taxon>
        <taxon>Pogonophryne</taxon>
    </lineage>
</organism>
<comment type="caution">
    <text evidence="7">The sequence shown here is derived from an EMBL/GenBank/DDBJ whole genome shotgun (WGS) entry which is preliminary data.</text>
</comment>
<dbReference type="Pfam" id="PF17826">
    <property type="entry name" value="DUF5588"/>
    <property type="match status" value="2"/>
</dbReference>
<dbReference type="AlphaFoldDB" id="A0AAD6AU13"/>
<dbReference type="InterPro" id="IPR016186">
    <property type="entry name" value="C-type_lectin-like/link_sf"/>
</dbReference>
<evidence type="ECO:0000256" key="5">
    <source>
        <dbReference type="SAM" id="SignalP"/>
    </source>
</evidence>
<protein>
    <recommendedName>
        <fullName evidence="6">C-type lectin domain-containing protein</fullName>
    </recommendedName>
</protein>
<dbReference type="CDD" id="cd00037">
    <property type="entry name" value="CLECT"/>
    <property type="match status" value="1"/>
</dbReference>